<evidence type="ECO:0000256" key="1">
    <source>
        <dbReference type="PROSITE-ProRule" id="PRU00169"/>
    </source>
</evidence>
<dbReference type="RefSeq" id="WP_045081269.1">
    <property type="nucleotide sequence ID" value="NZ_JSVU01000008.1"/>
</dbReference>
<dbReference type="EMBL" id="JSVU01000008">
    <property type="protein sequence ID" value="KJJ37873.1"/>
    <property type="molecule type" value="Genomic_DNA"/>
</dbReference>
<keyword evidence="1" id="KW-0597">Phosphoprotein</keyword>
<gene>
    <name evidence="3" type="ORF">MB09_12670</name>
</gene>
<organism evidence="3 4">
    <name type="scientific">Aequorivita vladivostokensis</name>
    <dbReference type="NCBI Taxonomy" id="171194"/>
    <lineage>
        <taxon>Bacteria</taxon>
        <taxon>Pseudomonadati</taxon>
        <taxon>Bacteroidota</taxon>
        <taxon>Flavobacteriia</taxon>
        <taxon>Flavobacteriales</taxon>
        <taxon>Flavobacteriaceae</taxon>
        <taxon>Aequorivita</taxon>
    </lineage>
</organism>
<reference evidence="3 4" key="1">
    <citation type="submission" date="2014-10" db="EMBL/GenBank/DDBJ databases">
        <title>Genome sequencing of Vitellibacter vladivostokensis KMM 3516.</title>
        <authorList>
            <person name="Thevarajoo S."/>
            <person name="Selvaratnam C."/>
            <person name="Goh K.M."/>
            <person name="Chong C.S."/>
        </authorList>
    </citation>
    <scope>NUCLEOTIDE SEQUENCE [LARGE SCALE GENOMIC DNA]</scope>
    <source>
        <strain evidence="3 4">KMM 3516</strain>
    </source>
</reference>
<dbReference type="PROSITE" id="PS50110">
    <property type="entry name" value="RESPONSE_REGULATORY"/>
    <property type="match status" value="1"/>
</dbReference>
<protein>
    <recommendedName>
        <fullName evidence="2">Response regulatory domain-containing protein</fullName>
    </recommendedName>
</protein>
<dbReference type="InterPro" id="IPR001789">
    <property type="entry name" value="Sig_transdc_resp-reg_receiver"/>
</dbReference>
<proteinExistence type="predicted"/>
<sequence length="185" mass="21382">MKLPDVLNFLIVEDLVSDSFLLQRQLKKICAHPEIRFVDSEISLINALKTYIPDIVLTDYNLNGMNAFDVIRIARNYNDKIPVVVITGNLKYEADSEKLIESGAEGFFLKEPINTLNERLLPLFLEIINTQKEKLDKIHSERRKYDSSKSHSDFLREYTFGQKKDSGKEKESHSFLKKIGKFLKG</sequence>
<dbReference type="Pfam" id="PF00072">
    <property type="entry name" value="Response_reg"/>
    <property type="match status" value="1"/>
</dbReference>
<dbReference type="SUPFAM" id="SSF52172">
    <property type="entry name" value="CheY-like"/>
    <property type="match status" value="1"/>
</dbReference>
<dbReference type="Gene3D" id="3.40.50.2300">
    <property type="match status" value="1"/>
</dbReference>
<comment type="caution">
    <text evidence="3">The sequence shown here is derived from an EMBL/GenBank/DDBJ whole genome shotgun (WGS) entry which is preliminary data.</text>
</comment>
<dbReference type="CDD" id="cd00156">
    <property type="entry name" value="REC"/>
    <property type="match status" value="1"/>
</dbReference>
<feature type="domain" description="Response regulatory" evidence="2">
    <location>
        <begin position="8"/>
        <end position="125"/>
    </location>
</feature>
<evidence type="ECO:0000313" key="4">
    <source>
        <dbReference type="Proteomes" id="UP000033497"/>
    </source>
</evidence>
<accession>A0ABR5DGF4</accession>
<name>A0ABR5DGF4_9FLAO</name>
<evidence type="ECO:0000313" key="3">
    <source>
        <dbReference type="EMBL" id="KJJ37873.1"/>
    </source>
</evidence>
<dbReference type="SMART" id="SM00448">
    <property type="entry name" value="REC"/>
    <property type="match status" value="1"/>
</dbReference>
<dbReference type="InterPro" id="IPR011006">
    <property type="entry name" value="CheY-like_superfamily"/>
</dbReference>
<dbReference type="Proteomes" id="UP000033497">
    <property type="component" value="Unassembled WGS sequence"/>
</dbReference>
<evidence type="ECO:0000259" key="2">
    <source>
        <dbReference type="PROSITE" id="PS50110"/>
    </source>
</evidence>
<keyword evidence="4" id="KW-1185">Reference proteome</keyword>
<feature type="modified residue" description="4-aspartylphosphate" evidence="1">
    <location>
        <position position="59"/>
    </location>
</feature>